<evidence type="ECO:0000313" key="2">
    <source>
        <dbReference type="EnsemblPlants" id="TuG1812G0200003029.01.T04"/>
    </source>
</evidence>
<keyword evidence="3" id="KW-1185">Reference proteome</keyword>
<dbReference type="EnsemblPlants" id="TuG1812G0200003029.01.T02">
    <property type="protein sequence ID" value="TuG1812G0200003029.01.T02"/>
    <property type="gene ID" value="TuG1812G0200003029.01"/>
</dbReference>
<evidence type="ECO:0000256" key="1">
    <source>
        <dbReference type="SAM" id="MobiDB-lite"/>
    </source>
</evidence>
<reference evidence="2" key="3">
    <citation type="submission" date="2022-06" db="UniProtKB">
        <authorList>
            <consortium name="EnsemblPlants"/>
        </authorList>
    </citation>
    <scope>IDENTIFICATION</scope>
</reference>
<dbReference type="Proteomes" id="UP000015106">
    <property type="component" value="Chromosome 2"/>
</dbReference>
<feature type="region of interest" description="Disordered" evidence="1">
    <location>
        <begin position="1"/>
        <end position="37"/>
    </location>
</feature>
<dbReference type="Gramene" id="TuG1812G0200003029.01.T02">
    <property type="protein sequence ID" value="TuG1812G0200003029.01.T02"/>
    <property type="gene ID" value="TuG1812G0200003029.01"/>
</dbReference>
<dbReference type="EnsemblPlants" id="TuG1812G0200003029.01.T04">
    <property type="protein sequence ID" value="TuG1812G0200003029.01.T04"/>
    <property type="gene ID" value="TuG1812G0200003029.01"/>
</dbReference>
<feature type="compositionally biased region" description="Polar residues" evidence="1">
    <location>
        <begin position="1"/>
        <end position="23"/>
    </location>
</feature>
<proteinExistence type="predicted"/>
<dbReference type="Gramene" id="TuG1812G0200003029.01.T04">
    <property type="protein sequence ID" value="TuG1812G0200003029.01.T04"/>
    <property type="gene ID" value="TuG1812G0200003029.01"/>
</dbReference>
<accession>A0A8R7PFH0</accession>
<protein>
    <submittedName>
        <fullName evidence="2">Uncharacterized protein</fullName>
    </submittedName>
</protein>
<evidence type="ECO:0000313" key="3">
    <source>
        <dbReference type="Proteomes" id="UP000015106"/>
    </source>
</evidence>
<reference evidence="3" key="1">
    <citation type="journal article" date="2013" name="Nature">
        <title>Draft genome of the wheat A-genome progenitor Triticum urartu.</title>
        <authorList>
            <person name="Ling H.Q."/>
            <person name="Zhao S."/>
            <person name="Liu D."/>
            <person name="Wang J."/>
            <person name="Sun H."/>
            <person name="Zhang C."/>
            <person name="Fan H."/>
            <person name="Li D."/>
            <person name="Dong L."/>
            <person name="Tao Y."/>
            <person name="Gao C."/>
            <person name="Wu H."/>
            <person name="Li Y."/>
            <person name="Cui Y."/>
            <person name="Guo X."/>
            <person name="Zheng S."/>
            <person name="Wang B."/>
            <person name="Yu K."/>
            <person name="Liang Q."/>
            <person name="Yang W."/>
            <person name="Lou X."/>
            <person name="Chen J."/>
            <person name="Feng M."/>
            <person name="Jian J."/>
            <person name="Zhang X."/>
            <person name="Luo G."/>
            <person name="Jiang Y."/>
            <person name="Liu J."/>
            <person name="Wang Z."/>
            <person name="Sha Y."/>
            <person name="Zhang B."/>
            <person name="Wu H."/>
            <person name="Tang D."/>
            <person name="Shen Q."/>
            <person name="Xue P."/>
            <person name="Zou S."/>
            <person name="Wang X."/>
            <person name="Liu X."/>
            <person name="Wang F."/>
            <person name="Yang Y."/>
            <person name="An X."/>
            <person name="Dong Z."/>
            <person name="Zhang K."/>
            <person name="Zhang X."/>
            <person name="Luo M.C."/>
            <person name="Dvorak J."/>
            <person name="Tong Y."/>
            <person name="Wang J."/>
            <person name="Yang H."/>
            <person name="Li Z."/>
            <person name="Wang D."/>
            <person name="Zhang A."/>
            <person name="Wang J."/>
        </authorList>
    </citation>
    <scope>NUCLEOTIDE SEQUENCE</scope>
    <source>
        <strain evidence="3">cv. G1812</strain>
    </source>
</reference>
<reference evidence="2" key="2">
    <citation type="submission" date="2018-03" db="EMBL/GenBank/DDBJ databases">
        <title>The Triticum urartu genome reveals the dynamic nature of wheat genome evolution.</title>
        <authorList>
            <person name="Ling H."/>
            <person name="Ma B."/>
            <person name="Shi X."/>
            <person name="Liu H."/>
            <person name="Dong L."/>
            <person name="Sun H."/>
            <person name="Cao Y."/>
            <person name="Gao Q."/>
            <person name="Zheng S."/>
            <person name="Li Y."/>
            <person name="Yu Y."/>
            <person name="Du H."/>
            <person name="Qi M."/>
            <person name="Li Y."/>
            <person name="Yu H."/>
            <person name="Cui Y."/>
            <person name="Wang N."/>
            <person name="Chen C."/>
            <person name="Wu H."/>
            <person name="Zhao Y."/>
            <person name="Zhang J."/>
            <person name="Li Y."/>
            <person name="Zhou W."/>
            <person name="Zhang B."/>
            <person name="Hu W."/>
            <person name="Eijk M."/>
            <person name="Tang J."/>
            <person name="Witsenboer H."/>
            <person name="Zhao S."/>
            <person name="Li Z."/>
            <person name="Zhang A."/>
            <person name="Wang D."/>
            <person name="Liang C."/>
        </authorList>
    </citation>
    <scope>NUCLEOTIDE SEQUENCE [LARGE SCALE GENOMIC DNA]</scope>
    <source>
        <strain evidence="2">cv. G1812</strain>
    </source>
</reference>
<dbReference type="AlphaFoldDB" id="A0A8R7PFH0"/>
<sequence length="37" mass="4166">MSQRLLPSNSEVRPARNLSSPSSDGYPATTGRRQVYW</sequence>
<name>A0A8R7PFH0_TRIUA</name>
<organism evidence="2 3">
    <name type="scientific">Triticum urartu</name>
    <name type="common">Red wild einkorn</name>
    <name type="synonym">Crithodium urartu</name>
    <dbReference type="NCBI Taxonomy" id="4572"/>
    <lineage>
        <taxon>Eukaryota</taxon>
        <taxon>Viridiplantae</taxon>
        <taxon>Streptophyta</taxon>
        <taxon>Embryophyta</taxon>
        <taxon>Tracheophyta</taxon>
        <taxon>Spermatophyta</taxon>
        <taxon>Magnoliopsida</taxon>
        <taxon>Liliopsida</taxon>
        <taxon>Poales</taxon>
        <taxon>Poaceae</taxon>
        <taxon>BOP clade</taxon>
        <taxon>Pooideae</taxon>
        <taxon>Triticodae</taxon>
        <taxon>Triticeae</taxon>
        <taxon>Triticinae</taxon>
        <taxon>Triticum</taxon>
    </lineage>
</organism>